<dbReference type="Gene3D" id="1.10.579.10">
    <property type="entry name" value="DNA Cyclobutane Dipyrimidine Photolyase, subunit A, domain 3"/>
    <property type="match status" value="1"/>
</dbReference>
<name>A0ABQ9E1X3_TEGGR</name>
<feature type="domain" description="Cryptochrome/DNA photolyase FAD-binding" evidence="6">
    <location>
        <begin position="84"/>
        <end position="265"/>
    </location>
</feature>
<dbReference type="InterPro" id="IPR002081">
    <property type="entry name" value="Cryptochrome/DNA_photolyase_1"/>
</dbReference>
<evidence type="ECO:0000313" key="8">
    <source>
        <dbReference type="Proteomes" id="UP001217089"/>
    </source>
</evidence>
<dbReference type="Gene3D" id="1.25.40.80">
    <property type="match status" value="1"/>
</dbReference>
<feature type="region of interest" description="Disordered" evidence="5">
    <location>
        <begin position="254"/>
        <end position="292"/>
    </location>
</feature>
<dbReference type="EMBL" id="JARBDR010000921">
    <property type="protein sequence ID" value="KAJ8299334.1"/>
    <property type="molecule type" value="Genomic_DNA"/>
</dbReference>
<keyword evidence="4" id="KW-0274">FAD</keyword>
<keyword evidence="8" id="KW-1185">Reference proteome</keyword>
<evidence type="ECO:0000256" key="5">
    <source>
        <dbReference type="SAM" id="MobiDB-lite"/>
    </source>
</evidence>
<sequence>MVLNEDDCGPNIFPGGETEGLKRMEIMLKRTKPKTEPNSIQPSTTVLSPYIKFGCLSARTFYHRLQEIYSHSKKHSMPPVSLHGQLLWREFFYTVGSVTPNFDKMEGNPVCTQVPWQHNPDHLEAWKMLRQEGWIHHLGRHAVACFLTRGDLWISWEEGQKVFEELLLDADWSLNAGNWMWLSASAFFHQYFRVYSPIEFGKKTDKDGSYIRKYIPALKNFPTQYIYEPWKAPLKAQEKAGCVIGKDYPKPIVDHNEVLKTQKRKAKSDDGPQKKKKNSANNKKMTDYVAKK</sequence>
<dbReference type="InterPro" id="IPR005101">
    <property type="entry name" value="Cryptochr/Photolyase_FAD-bd"/>
</dbReference>
<organism evidence="7 8">
    <name type="scientific">Tegillarca granosa</name>
    <name type="common">Malaysian cockle</name>
    <name type="synonym">Anadara granosa</name>
    <dbReference type="NCBI Taxonomy" id="220873"/>
    <lineage>
        <taxon>Eukaryota</taxon>
        <taxon>Metazoa</taxon>
        <taxon>Spiralia</taxon>
        <taxon>Lophotrochozoa</taxon>
        <taxon>Mollusca</taxon>
        <taxon>Bivalvia</taxon>
        <taxon>Autobranchia</taxon>
        <taxon>Pteriomorphia</taxon>
        <taxon>Arcoida</taxon>
        <taxon>Arcoidea</taxon>
        <taxon>Arcidae</taxon>
        <taxon>Tegillarca</taxon>
    </lineage>
</organism>
<gene>
    <name evidence="7" type="ORF">KUTeg_023394</name>
</gene>
<protein>
    <recommendedName>
        <fullName evidence="6">Cryptochrome/DNA photolyase FAD-binding domain-containing protein</fullName>
    </recommendedName>
</protein>
<dbReference type="SUPFAM" id="SSF48173">
    <property type="entry name" value="Cryptochrome/photolyase FAD-binding domain"/>
    <property type="match status" value="1"/>
</dbReference>
<comment type="caution">
    <text evidence="7">The sequence shown here is derived from an EMBL/GenBank/DDBJ whole genome shotgun (WGS) entry which is preliminary data.</text>
</comment>
<dbReference type="PANTHER" id="PTHR11455:SF9">
    <property type="entry name" value="CRYPTOCHROME CIRCADIAN CLOCK 5 ISOFORM X1"/>
    <property type="match status" value="1"/>
</dbReference>
<accession>A0ABQ9E1X3</accession>
<reference evidence="7 8" key="1">
    <citation type="submission" date="2022-12" db="EMBL/GenBank/DDBJ databases">
        <title>Chromosome-level genome of Tegillarca granosa.</title>
        <authorList>
            <person name="Kim J."/>
        </authorList>
    </citation>
    <scope>NUCLEOTIDE SEQUENCE [LARGE SCALE GENOMIC DNA]</scope>
    <source>
        <strain evidence="7">Teg-2019</strain>
        <tissue evidence="7">Adductor muscle</tissue>
    </source>
</reference>
<dbReference type="Pfam" id="PF03441">
    <property type="entry name" value="FAD_binding_7"/>
    <property type="match status" value="1"/>
</dbReference>
<evidence type="ECO:0000256" key="3">
    <source>
        <dbReference type="ARBA" id="ARBA00022630"/>
    </source>
</evidence>
<evidence type="ECO:0000256" key="2">
    <source>
        <dbReference type="ARBA" id="ARBA00005862"/>
    </source>
</evidence>
<evidence type="ECO:0000259" key="6">
    <source>
        <dbReference type="Pfam" id="PF03441"/>
    </source>
</evidence>
<dbReference type="InterPro" id="IPR036134">
    <property type="entry name" value="Crypto/Photolyase_FAD-like_sf"/>
</dbReference>
<evidence type="ECO:0000313" key="7">
    <source>
        <dbReference type="EMBL" id="KAJ8299334.1"/>
    </source>
</evidence>
<evidence type="ECO:0000256" key="1">
    <source>
        <dbReference type="ARBA" id="ARBA00001974"/>
    </source>
</evidence>
<comment type="similarity">
    <text evidence="2">Belongs to the DNA photolyase class-1 family.</text>
</comment>
<evidence type="ECO:0000256" key="4">
    <source>
        <dbReference type="ARBA" id="ARBA00022827"/>
    </source>
</evidence>
<dbReference type="Proteomes" id="UP001217089">
    <property type="component" value="Unassembled WGS sequence"/>
</dbReference>
<dbReference type="PANTHER" id="PTHR11455">
    <property type="entry name" value="CRYPTOCHROME"/>
    <property type="match status" value="1"/>
</dbReference>
<keyword evidence="3" id="KW-0285">Flavoprotein</keyword>
<comment type="cofactor">
    <cofactor evidence="1">
        <name>FAD</name>
        <dbReference type="ChEBI" id="CHEBI:57692"/>
    </cofactor>
</comment>
<proteinExistence type="inferred from homology"/>